<evidence type="ECO:0000313" key="2">
    <source>
        <dbReference type="EMBL" id="KAK9215601.1"/>
    </source>
</evidence>
<feature type="chain" id="PRO_5043049280" evidence="1">
    <location>
        <begin position="23"/>
        <end position="59"/>
    </location>
</feature>
<keyword evidence="3" id="KW-1185">Reference proteome</keyword>
<organism evidence="2 3">
    <name type="scientific">Citrus x changshan-huyou</name>
    <dbReference type="NCBI Taxonomy" id="2935761"/>
    <lineage>
        <taxon>Eukaryota</taxon>
        <taxon>Viridiplantae</taxon>
        <taxon>Streptophyta</taxon>
        <taxon>Embryophyta</taxon>
        <taxon>Tracheophyta</taxon>
        <taxon>Spermatophyta</taxon>
        <taxon>Magnoliopsida</taxon>
        <taxon>eudicotyledons</taxon>
        <taxon>Gunneridae</taxon>
        <taxon>Pentapetalae</taxon>
        <taxon>rosids</taxon>
        <taxon>malvids</taxon>
        <taxon>Sapindales</taxon>
        <taxon>Rutaceae</taxon>
        <taxon>Aurantioideae</taxon>
        <taxon>Citrus</taxon>
    </lineage>
</organism>
<proteinExistence type="predicted"/>
<sequence>MLITSFFVFWYLLELNKMVALTAHLSEFYLPVLHPQCAERRKTNRLFLLNFQRHQTASG</sequence>
<gene>
    <name evidence="2" type="ORF">WN944_007606</name>
</gene>
<feature type="signal peptide" evidence="1">
    <location>
        <begin position="1"/>
        <end position="22"/>
    </location>
</feature>
<protein>
    <submittedName>
        <fullName evidence="2">Uncharacterized protein</fullName>
    </submittedName>
</protein>
<dbReference type="AlphaFoldDB" id="A0AAP0MR54"/>
<keyword evidence="1" id="KW-0732">Signal</keyword>
<reference evidence="2 3" key="1">
    <citation type="submission" date="2024-05" db="EMBL/GenBank/DDBJ databases">
        <title>Haplotype-resolved chromosome-level genome assembly of Huyou (Citrus changshanensis).</title>
        <authorList>
            <person name="Miao C."/>
            <person name="Chen W."/>
            <person name="Wu Y."/>
            <person name="Wang L."/>
            <person name="Zhao S."/>
            <person name="Grierson D."/>
            <person name="Xu C."/>
            <person name="Chen K."/>
        </authorList>
    </citation>
    <scope>NUCLEOTIDE SEQUENCE [LARGE SCALE GENOMIC DNA]</scope>
    <source>
        <strain evidence="2">01-14</strain>
        <tissue evidence="2">Leaf</tissue>
    </source>
</reference>
<name>A0AAP0MR54_9ROSI</name>
<comment type="caution">
    <text evidence="2">The sequence shown here is derived from an EMBL/GenBank/DDBJ whole genome shotgun (WGS) entry which is preliminary data.</text>
</comment>
<evidence type="ECO:0000313" key="3">
    <source>
        <dbReference type="Proteomes" id="UP001428341"/>
    </source>
</evidence>
<evidence type="ECO:0000256" key="1">
    <source>
        <dbReference type="SAM" id="SignalP"/>
    </source>
</evidence>
<dbReference type="EMBL" id="JBCGBO010000003">
    <property type="protein sequence ID" value="KAK9215601.1"/>
    <property type="molecule type" value="Genomic_DNA"/>
</dbReference>
<dbReference type="Proteomes" id="UP001428341">
    <property type="component" value="Unassembled WGS sequence"/>
</dbReference>
<accession>A0AAP0MR54</accession>